<comment type="caution">
    <text evidence="2">The sequence shown here is derived from an EMBL/GenBank/DDBJ whole genome shotgun (WGS) entry which is preliminary data.</text>
</comment>
<proteinExistence type="predicted"/>
<dbReference type="AlphaFoldDB" id="A0A9X3XD65"/>
<feature type="chain" id="PRO_5040946010" description="Carboxypeptidase regulatory-like domain-containing protein" evidence="1">
    <location>
        <begin position="19"/>
        <end position="234"/>
    </location>
</feature>
<reference evidence="2 3" key="1">
    <citation type="submission" date="2021-04" db="EMBL/GenBank/DDBJ databases">
        <title>Genome analysis of Polyangium sp.</title>
        <authorList>
            <person name="Li Y."/>
            <person name="Wang J."/>
        </authorList>
    </citation>
    <scope>NUCLEOTIDE SEQUENCE [LARGE SCALE GENOMIC DNA]</scope>
    <source>
        <strain evidence="2 3">SDU14</strain>
    </source>
</reference>
<evidence type="ECO:0008006" key="4">
    <source>
        <dbReference type="Google" id="ProtNLM"/>
    </source>
</evidence>
<dbReference type="PROSITE" id="PS51257">
    <property type="entry name" value="PROKAR_LIPOPROTEIN"/>
    <property type="match status" value="1"/>
</dbReference>
<organism evidence="2 3">
    <name type="scientific">Polyangium jinanense</name>
    <dbReference type="NCBI Taxonomy" id="2829994"/>
    <lineage>
        <taxon>Bacteria</taxon>
        <taxon>Pseudomonadati</taxon>
        <taxon>Myxococcota</taxon>
        <taxon>Polyangia</taxon>
        <taxon>Polyangiales</taxon>
        <taxon>Polyangiaceae</taxon>
        <taxon>Polyangium</taxon>
    </lineage>
</organism>
<evidence type="ECO:0000256" key="1">
    <source>
        <dbReference type="SAM" id="SignalP"/>
    </source>
</evidence>
<dbReference type="EMBL" id="JAGTJJ010000067">
    <property type="protein sequence ID" value="MDC3988197.1"/>
    <property type="molecule type" value="Genomic_DNA"/>
</dbReference>
<keyword evidence="1" id="KW-0732">Signal</keyword>
<evidence type="ECO:0000313" key="3">
    <source>
        <dbReference type="Proteomes" id="UP001151081"/>
    </source>
</evidence>
<feature type="signal peptide" evidence="1">
    <location>
        <begin position="1"/>
        <end position="18"/>
    </location>
</feature>
<dbReference type="RefSeq" id="WP_272422688.1">
    <property type="nucleotide sequence ID" value="NZ_JAGTJJ010000067.1"/>
</dbReference>
<keyword evidence="3" id="KW-1185">Reference proteome</keyword>
<accession>A0A9X3XD65</accession>
<sequence>MISGRVLLRLVAASLALGACIVSPQPTPPEEPTLDAELISPGGPMDVSTHVRFLGEPGAVTPPEGNVVVTNLDTADAPLAAKVAADGSFEIIVPGISTDEFRVEIVGPGGGRSKPVDLVLSAGSATFEPGPRPLAECLLLEPSLSVSFDGAGDTKNLVVRNECPDELSFLAPRLRRGNAAFGFSNAAPFLLAPGGAATITVDVGAQADEQVDVLFVETTGAIRDRRPLTLFVIP</sequence>
<dbReference type="Proteomes" id="UP001151081">
    <property type="component" value="Unassembled WGS sequence"/>
</dbReference>
<protein>
    <recommendedName>
        <fullName evidence="4">Carboxypeptidase regulatory-like domain-containing protein</fullName>
    </recommendedName>
</protein>
<name>A0A9X3XD65_9BACT</name>
<evidence type="ECO:0000313" key="2">
    <source>
        <dbReference type="EMBL" id="MDC3988197.1"/>
    </source>
</evidence>
<gene>
    <name evidence="2" type="ORF">KEG57_47455</name>
</gene>